<organism evidence="6">
    <name type="scientific">Anisakis simplex</name>
    <name type="common">Herring worm</name>
    <dbReference type="NCBI Taxonomy" id="6269"/>
    <lineage>
        <taxon>Eukaryota</taxon>
        <taxon>Metazoa</taxon>
        <taxon>Ecdysozoa</taxon>
        <taxon>Nematoda</taxon>
        <taxon>Chromadorea</taxon>
        <taxon>Rhabditida</taxon>
        <taxon>Spirurina</taxon>
        <taxon>Ascaridomorpha</taxon>
        <taxon>Ascaridoidea</taxon>
        <taxon>Anisakidae</taxon>
        <taxon>Anisakis</taxon>
        <taxon>Anisakis simplex complex</taxon>
    </lineage>
</organism>
<comment type="similarity">
    <text evidence="2">Belongs to the peptidase S1 family. CLIP subfamily.</text>
</comment>
<dbReference type="Gene3D" id="2.40.10.10">
    <property type="entry name" value="Trypsin-like serine proteases"/>
    <property type="match status" value="1"/>
</dbReference>
<evidence type="ECO:0000313" key="4">
    <source>
        <dbReference type="EMBL" id="VDK25333.1"/>
    </source>
</evidence>
<dbReference type="GO" id="GO:0004252">
    <property type="term" value="F:serine-type endopeptidase activity"/>
    <property type="evidence" value="ECO:0007669"/>
    <property type="project" value="InterPro"/>
</dbReference>
<dbReference type="OrthoDB" id="5868457at2759"/>
<evidence type="ECO:0000313" key="5">
    <source>
        <dbReference type="Proteomes" id="UP000267096"/>
    </source>
</evidence>
<keyword evidence="5" id="KW-1185">Reference proteome</keyword>
<evidence type="ECO:0000256" key="2">
    <source>
        <dbReference type="ARBA" id="ARBA00024195"/>
    </source>
</evidence>
<dbReference type="InterPro" id="IPR009003">
    <property type="entry name" value="Peptidase_S1_PA"/>
</dbReference>
<dbReference type="Pfam" id="PF00089">
    <property type="entry name" value="Trypsin"/>
    <property type="match status" value="1"/>
</dbReference>
<reference evidence="6" key="1">
    <citation type="submission" date="2017-02" db="UniProtKB">
        <authorList>
            <consortium name="WormBaseParasite"/>
        </authorList>
    </citation>
    <scope>IDENTIFICATION</scope>
</reference>
<evidence type="ECO:0000313" key="6">
    <source>
        <dbReference type="WBParaSite" id="ASIM_0000553301-mRNA-1"/>
    </source>
</evidence>
<dbReference type="InterPro" id="IPR051487">
    <property type="entry name" value="Ser/Thr_Proteases_Immune/Dev"/>
</dbReference>
<dbReference type="InterPro" id="IPR043504">
    <property type="entry name" value="Peptidase_S1_PA_chymotrypsin"/>
</dbReference>
<dbReference type="InterPro" id="IPR001254">
    <property type="entry name" value="Trypsin_dom"/>
</dbReference>
<keyword evidence="1" id="KW-1015">Disulfide bond</keyword>
<name>A0A0M3JD47_ANISI</name>
<dbReference type="AlphaFoldDB" id="A0A0M3JD47"/>
<accession>A0A0M3JD47</accession>
<dbReference type="WBParaSite" id="ASIM_0000553301-mRNA-1">
    <property type="protein sequence ID" value="ASIM_0000553301-mRNA-1"/>
    <property type="gene ID" value="ASIM_0000553301"/>
</dbReference>
<dbReference type="PANTHER" id="PTHR24256">
    <property type="entry name" value="TRYPTASE-RELATED"/>
    <property type="match status" value="1"/>
</dbReference>
<sequence length="108" mass="11782">MNTLQAIPIHNLMPTRLCSKKWSFLGSGQICTPELSTRSACTGDSGGGLVSESDDGRWVLLGVISYGSSCTQLLQNAKPRAQVYTSLLYYTAFIDRFTDALSSWITIV</sequence>
<proteinExistence type="inferred from homology"/>
<dbReference type="Proteomes" id="UP000267096">
    <property type="component" value="Unassembled WGS sequence"/>
</dbReference>
<evidence type="ECO:0000259" key="3">
    <source>
        <dbReference type="Pfam" id="PF00089"/>
    </source>
</evidence>
<gene>
    <name evidence="4" type="ORF">ASIM_LOCUS5327</name>
</gene>
<reference evidence="4 5" key="2">
    <citation type="submission" date="2018-11" db="EMBL/GenBank/DDBJ databases">
        <authorList>
            <consortium name="Pathogen Informatics"/>
        </authorList>
    </citation>
    <scope>NUCLEOTIDE SEQUENCE [LARGE SCALE GENOMIC DNA]</scope>
</reference>
<feature type="domain" description="Peptidase S1" evidence="3">
    <location>
        <begin position="13"/>
        <end position="73"/>
    </location>
</feature>
<dbReference type="SUPFAM" id="SSF50494">
    <property type="entry name" value="Trypsin-like serine proteases"/>
    <property type="match status" value="1"/>
</dbReference>
<dbReference type="GO" id="GO:0006508">
    <property type="term" value="P:proteolysis"/>
    <property type="evidence" value="ECO:0007669"/>
    <property type="project" value="InterPro"/>
</dbReference>
<evidence type="ECO:0000256" key="1">
    <source>
        <dbReference type="ARBA" id="ARBA00023157"/>
    </source>
</evidence>
<protein>
    <submittedName>
        <fullName evidence="6">Peptidase S1 domain-containing protein</fullName>
    </submittedName>
</protein>
<dbReference type="EMBL" id="UYRR01010292">
    <property type="protein sequence ID" value="VDK25333.1"/>
    <property type="molecule type" value="Genomic_DNA"/>
</dbReference>